<sequence>MKVVVQKFGGGCVEEENEDLTAERIMEAKDVELMPVIVISAMGRKGNPYSTADLYALAYNISPHIEPRELDLLLSCGEILSTARMAHLLRSKGYETIALTGGQAGLLTDGYYSHARIIDIQPAHLLSALDDGKMIFVCGFQGVTADHGITTLGEGGSDYTAVALAVTLEQTPRSPIGEEIEVAPLHIYKQVDGVMTANPALFEGSSGEPLNIPTLSYDEMVAMSRLGADVVQHKAALMAHKHHLPVQVRNFTHAGGAFTEISRTVARSHRREVTGVADMGPLRVFVVHDNDPRCGNRLGELLDRDRFNFYTLPTEGEGMRVAVKPEKYRDVRGMIAHIFRDREIPFDFVSEEFGLVSVVGEGMTGCMESIRGQTVETLETDGIEVDVVLEGPMSFSFLVPEGQRREAVHRLHQRFVEEAPGP</sequence>
<dbReference type="AlphaFoldDB" id="A0A0S7XP24"/>
<comment type="similarity">
    <text evidence="1">Belongs to the aspartokinase family.</text>
</comment>
<evidence type="ECO:0000256" key="5">
    <source>
        <dbReference type="ARBA" id="ARBA00022777"/>
    </source>
</evidence>
<dbReference type="SUPFAM" id="SSF53633">
    <property type="entry name" value="Carbamate kinase-like"/>
    <property type="match status" value="1"/>
</dbReference>
<dbReference type="InterPro" id="IPR054352">
    <property type="entry name" value="ACT_Aspartokinase"/>
</dbReference>
<evidence type="ECO:0000256" key="6">
    <source>
        <dbReference type="ARBA" id="ARBA00022840"/>
    </source>
</evidence>
<dbReference type="Proteomes" id="UP000052020">
    <property type="component" value="Unassembled WGS sequence"/>
</dbReference>
<keyword evidence="6" id="KW-0067">ATP-binding</keyword>
<feature type="domain" description="Aspartate/glutamate/uridylate kinase" evidence="8">
    <location>
        <begin position="176"/>
        <end position="250"/>
    </location>
</feature>
<evidence type="ECO:0000256" key="2">
    <source>
        <dbReference type="ARBA" id="ARBA00013059"/>
    </source>
</evidence>
<evidence type="ECO:0000259" key="9">
    <source>
        <dbReference type="Pfam" id="PF22468"/>
    </source>
</evidence>
<dbReference type="CDD" id="cd04892">
    <property type="entry name" value="ACT_AK-like_2"/>
    <property type="match status" value="1"/>
</dbReference>
<proteinExistence type="inferred from homology"/>
<protein>
    <recommendedName>
        <fullName evidence="2">aspartate kinase</fullName>
        <ecNumber evidence="2">2.7.2.4</ecNumber>
    </recommendedName>
</protein>
<organism evidence="10 11">
    <name type="scientific">candidate division KD3-62 bacterium DG_56</name>
    <dbReference type="NCBI Taxonomy" id="1704032"/>
    <lineage>
        <taxon>Bacteria</taxon>
        <taxon>candidate division KD3-62</taxon>
    </lineage>
</organism>
<keyword evidence="3" id="KW-0808">Transferase</keyword>
<dbReference type="Pfam" id="PF00696">
    <property type="entry name" value="AA_kinase"/>
    <property type="match status" value="2"/>
</dbReference>
<comment type="caution">
    <text evidence="10">The sequence shown here is derived from an EMBL/GenBank/DDBJ whole genome shotgun (WGS) entry which is preliminary data.</text>
</comment>
<dbReference type="SUPFAM" id="SSF55021">
    <property type="entry name" value="ACT-like"/>
    <property type="match status" value="1"/>
</dbReference>
<evidence type="ECO:0000313" key="10">
    <source>
        <dbReference type="EMBL" id="KPJ64184.1"/>
    </source>
</evidence>
<evidence type="ECO:0000313" key="11">
    <source>
        <dbReference type="Proteomes" id="UP000052020"/>
    </source>
</evidence>
<dbReference type="GO" id="GO:0005829">
    <property type="term" value="C:cytosol"/>
    <property type="evidence" value="ECO:0007669"/>
    <property type="project" value="TreeGrafter"/>
</dbReference>
<dbReference type="EMBL" id="LIZY01000038">
    <property type="protein sequence ID" value="KPJ64184.1"/>
    <property type="molecule type" value="Genomic_DNA"/>
</dbReference>
<dbReference type="PATRIC" id="fig|1704032.3.peg.220"/>
<dbReference type="PANTHER" id="PTHR21499:SF3">
    <property type="entry name" value="ASPARTOKINASE"/>
    <property type="match status" value="1"/>
</dbReference>
<feature type="domain" description="Aspartokinase ACT" evidence="9">
    <location>
        <begin position="356"/>
        <end position="415"/>
    </location>
</feature>
<keyword evidence="4" id="KW-0547">Nucleotide-binding</keyword>
<feature type="domain" description="Aspartate/glutamate/uridylate kinase" evidence="8">
    <location>
        <begin position="2"/>
        <end position="168"/>
    </location>
</feature>
<evidence type="ECO:0000259" key="8">
    <source>
        <dbReference type="Pfam" id="PF00696"/>
    </source>
</evidence>
<name>A0A0S7XP24_9BACT</name>
<accession>A0A0S7XP24</accession>
<dbReference type="InterPro" id="IPR001048">
    <property type="entry name" value="Asp/Glu/Uridylate_kinase"/>
</dbReference>
<comment type="catalytic activity">
    <reaction evidence="7">
        <text>L-aspartate + ATP = 4-phospho-L-aspartate + ADP</text>
        <dbReference type="Rhea" id="RHEA:23776"/>
        <dbReference type="ChEBI" id="CHEBI:29991"/>
        <dbReference type="ChEBI" id="CHEBI:30616"/>
        <dbReference type="ChEBI" id="CHEBI:57535"/>
        <dbReference type="ChEBI" id="CHEBI:456216"/>
        <dbReference type="EC" id="2.7.2.4"/>
    </reaction>
</comment>
<dbReference type="GO" id="GO:0009090">
    <property type="term" value="P:homoserine biosynthetic process"/>
    <property type="evidence" value="ECO:0007669"/>
    <property type="project" value="TreeGrafter"/>
</dbReference>
<evidence type="ECO:0000256" key="4">
    <source>
        <dbReference type="ARBA" id="ARBA00022741"/>
    </source>
</evidence>
<dbReference type="PANTHER" id="PTHR21499">
    <property type="entry name" value="ASPARTATE KINASE"/>
    <property type="match status" value="1"/>
</dbReference>
<dbReference type="InterPro" id="IPR036393">
    <property type="entry name" value="AceGlu_kinase-like_sf"/>
</dbReference>
<dbReference type="Gene3D" id="3.30.2130.10">
    <property type="entry name" value="VC0802-like"/>
    <property type="match status" value="1"/>
</dbReference>
<evidence type="ECO:0000256" key="3">
    <source>
        <dbReference type="ARBA" id="ARBA00022679"/>
    </source>
</evidence>
<evidence type="ECO:0000256" key="7">
    <source>
        <dbReference type="ARBA" id="ARBA00047872"/>
    </source>
</evidence>
<dbReference type="Gene3D" id="3.40.1160.10">
    <property type="entry name" value="Acetylglutamate kinase-like"/>
    <property type="match status" value="1"/>
</dbReference>
<keyword evidence="5" id="KW-0418">Kinase</keyword>
<evidence type="ECO:0000256" key="1">
    <source>
        <dbReference type="ARBA" id="ARBA00010122"/>
    </source>
</evidence>
<dbReference type="GO" id="GO:0005524">
    <property type="term" value="F:ATP binding"/>
    <property type="evidence" value="ECO:0007669"/>
    <property type="project" value="UniProtKB-KW"/>
</dbReference>
<dbReference type="Pfam" id="PF22468">
    <property type="entry name" value="ACT_9"/>
    <property type="match status" value="1"/>
</dbReference>
<dbReference type="InterPro" id="IPR045865">
    <property type="entry name" value="ACT-like_dom_sf"/>
</dbReference>
<gene>
    <name evidence="10" type="ORF">AMK68_02155</name>
</gene>
<dbReference type="GO" id="GO:0004072">
    <property type="term" value="F:aspartate kinase activity"/>
    <property type="evidence" value="ECO:0007669"/>
    <property type="project" value="UniProtKB-EC"/>
</dbReference>
<dbReference type="GO" id="GO:0009089">
    <property type="term" value="P:lysine biosynthetic process via diaminopimelate"/>
    <property type="evidence" value="ECO:0007669"/>
    <property type="project" value="TreeGrafter"/>
</dbReference>
<dbReference type="EC" id="2.7.2.4" evidence="2"/>
<reference evidence="10 11" key="1">
    <citation type="journal article" date="2015" name="Microbiome">
        <title>Genomic resolution of linkages in carbon, nitrogen, and sulfur cycling among widespread estuary sediment bacteria.</title>
        <authorList>
            <person name="Baker B.J."/>
            <person name="Lazar C.S."/>
            <person name="Teske A.P."/>
            <person name="Dick G.J."/>
        </authorList>
    </citation>
    <scope>NUCLEOTIDE SEQUENCE [LARGE SCALE GENOMIC DNA]</scope>
    <source>
        <strain evidence="10">DG_56</strain>
    </source>
</reference>